<feature type="domain" description="Trichohyalin-plectin-homology" evidence="10">
    <location>
        <begin position="303"/>
        <end position="488"/>
    </location>
</feature>
<feature type="coiled-coil region" evidence="8">
    <location>
        <begin position="242"/>
        <end position="315"/>
    </location>
</feature>
<gene>
    <name evidence="11" type="primary">CFAP45</name>
</gene>
<evidence type="ECO:0000256" key="6">
    <source>
        <dbReference type="ARBA" id="ARBA00034116"/>
    </source>
</evidence>
<feature type="compositionally biased region" description="Low complexity" evidence="9">
    <location>
        <begin position="514"/>
        <end position="524"/>
    </location>
</feature>
<feature type="region of interest" description="Disordered" evidence="9">
    <location>
        <begin position="12"/>
        <end position="33"/>
    </location>
</feature>
<evidence type="ECO:0000313" key="11">
    <source>
        <dbReference type="Ensembl" id="ENSSPUP00000010484.1"/>
    </source>
</evidence>
<dbReference type="PANTHER" id="PTHR15504:SF0">
    <property type="entry name" value="CILIA- AND FLAGELLA-ASSOCIATED PROTEIN 45"/>
    <property type="match status" value="1"/>
</dbReference>
<dbReference type="AlphaFoldDB" id="A0A8D0GTB1"/>
<dbReference type="GO" id="GO:0036126">
    <property type="term" value="C:sperm flagellum"/>
    <property type="evidence" value="ECO:0007669"/>
    <property type="project" value="Ensembl"/>
</dbReference>
<feature type="region of interest" description="Disordered" evidence="9">
    <location>
        <begin position="479"/>
        <end position="583"/>
    </location>
</feature>
<dbReference type="InterPro" id="IPR033253">
    <property type="entry name" value="CFAP45"/>
</dbReference>
<proteinExistence type="inferred from homology"/>
<dbReference type="GeneTree" id="ENSGT00730000111174"/>
<comment type="subcellular location">
    <subcellularLocation>
        <location evidence="1">Cell projection</location>
        <location evidence="1">Cilium</location>
        <location evidence="1">Flagellum</location>
    </subcellularLocation>
</comment>
<sequence length="670" mass="75866">MPLRSLSLRINAPPRGKACAAAEQRPKTPSSRGARFANWQLQASPSPRPSGLVLRVKLAPGREKGSPLSPLWGRKASSLSLRWSLSHLDLSAGACRLVRLLGFLRPFLGSAAAARRSAFSLPLQPASVTGSLSASSNASSKSRTRTRYRTKALNSEVDESLFGIKLQFSRSDSPIVVLRDAETVGRTFSELGWGRKPETIRLITKDLIRDLVVPAVDPSGESLIMSPEDFERMKDASRVLSKEEQEAELAALKAEKEADAAQRKVSMKQKELVRKKNEKLSDLEEEAKERAQYLLERANQMRLEQEEEIKEMSELMLQAKCHAIRDAQILEKQLIGKELDEEEKRLAGMMEAARQEASKIQEELERKRKEELIKGRRHIQRDQEAQEILEYLEQLQLEDEQDMEHRHQEQLKIQAEIKRINDENQKRKDEQLEQEKLADMRVMEYQKQKMAREAEFEAEQERIRREKELETARLRALQERAQDHQAEQVPYVLSPPPTGRPRLVPASSHPPSEAQTATQRNRQAAPEKPGVRLPVPAHPEHPPPTTAASLPVAAHTHTHTHTPRAQSLQTASSRLSWPPHSSAGWGRGGIRTQGQSHMAAPRHLDTAAFARIDCPGGGWRRSSNYLLFGHWPVTNSIQIETFDNIKGRKKRKSKMSLFKLNLKGNNYRHL</sequence>
<keyword evidence="5" id="KW-0966">Cell projection</keyword>
<keyword evidence="2" id="KW-0282">Flagellum</keyword>
<accession>A0A8D0GTB1</accession>
<evidence type="ECO:0000256" key="5">
    <source>
        <dbReference type="ARBA" id="ARBA00023273"/>
    </source>
</evidence>
<feature type="compositionally biased region" description="Polar residues" evidence="9">
    <location>
        <begin position="563"/>
        <end position="575"/>
    </location>
</feature>
<dbReference type="GO" id="GO:0030317">
    <property type="term" value="P:flagellated sperm motility"/>
    <property type="evidence" value="ECO:0007669"/>
    <property type="project" value="Ensembl"/>
</dbReference>
<keyword evidence="4" id="KW-0969">Cilium</keyword>
<dbReference type="GO" id="GO:0016208">
    <property type="term" value="F:AMP binding"/>
    <property type="evidence" value="ECO:0007669"/>
    <property type="project" value="Ensembl"/>
</dbReference>
<name>A0A8D0GTB1_SPHPU</name>
<dbReference type="GO" id="GO:0005879">
    <property type="term" value="C:axonemal microtubule"/>
    <property type="evidence" value="ECO:0007669"/>
    <property type="project" value="Ensembl"/>
</dbReference>
<feature type="compositionally biased region" description="Low complexity" evidence="9">
    <location>
        <begin position="127"/>
        <end position="141"/>
    </location>
</feature>
<evidence type="ECO:0000256" key="9">
    <source>
        <dbReference type="SAM" id="MobiDB-lite"/>
    </source>
</evidence>
<dbReference type="Pfam" id="PF13868">
    <property type="entry name" value="TPH"/>
    <property type="match status" value="1"/>
</dbReference>
<keyword evidence="3 8" id="KW-0175">Coiled coil</keyword>
<evidence type="ECO:0000313" key="12">
    <source>
        <dbReference type="Proteomes" id="UP000694392"/>
    </source>
</evidence>
<dbReference type="Proteomes" id="UP000694392">
    <property type="component" value="Unplaced"/>
</dbReference>
<evidence type="ECO:0000256" key="3">
    <source>
        <dbReference type="ARBA" id="ARBA00023054"/>
    </source>
</evidence>
<dbReference type="InterPro" id="IPR043597">
    <property type="entry name" value="TPH_dom"/>
</dbReference>
<protein>
    <recommendedName>
        <fullName evidence="7">Cilia- and flagella-associated protein 45</fullName>
    </recommendedName>
</protein>
<evidence type="ECO:0000259" key="10">
    <source>
        <dbReference type="Pfam" id="PF13868"/>
    </source>
</evidence>
<dbReference type="PANTHER" id="PTHR15504">
    <property type="entry name" value="NASOPHARYNGEAL EPITHELIUM SPECIFIC PROTEIN 1"/>
    <property type="match status" value="1"/>
</dbReference>
<reference evidence="11" key="1">
    <citation type="submission" date="2025-08" db="UniProtKB">
        <authorList>
            <consortium name="Ensembl"/>
        </authorList>
    </citation>
    <scope>IDENTIFICATION</scope>
</reference>
<evidence type="ECO:0000256" key="8">
    <source>
        <dbReference type="SAM" id="Coils"/>
    </source>
</evidence>
<comment type="similarity">
    <text evidence="6">Belongs to the CFAP45 family.</text>
</comment>
<evidence type="ECO:0000256" key="7">
    <source>
        <dbReference type="ARBA" id="ARBA00034142"/>
    </source>
</evidence>
<keyword evidence="12" id="KW-1185">Reference proteome</keyword>
<dbReference type="OMA" id="AFARIDC"/>
<evidence type="ECO:0000256" key="1">
    <source>
        <dbReference type="ARBA" id="ARBA00004230"/>
    </source>
</evidence>
<organism evidence="11 12">
    <name type="scientific">Sphenodon punctatus</name>
    <name type="common">Tuatara</name>
    <name type="synonym">Hatteria punctata</name>
    <dbReference type="NCBI Taxonomy" id="8508"/>
    <lineage>
        <taxon>Eukaryota</taxon>
        <taxon>Metazoa</taxon>
        <taxon>Chordata</taxon>
        <taxon>Craniata</taxon>
        <taxon>Vertebrata</taxon>
        <taxon>Euteleostomi</taxon>
        <taxon>Lepidosauria</taxon>
        <taxon>Sphenodontia</taxon>
        <taxon>Sphenodontidae</taxon>
        <taxon>Sphenodon</taxon>
    </lineage>
</organism>
<feature type="region of interest" description="Disordered" evidence="9">
    <location>
        <begin position="127"/>
        <end position="148"/>
    </location>
</feature>
<feature type="coiled-coil region" evidence="8">
    <location>
        <begin position="343"/>
        <end position="374"/>
    </location>
</feature>
<reference evidence="11" key="2">
    <citation type="submission" date="2025-09" db="UniProtKB">
        <authorList>
            <consortium name="Ensembl"/>
        </authorList>
    </citation>
    <scope>IDENTIFICATION</scope>
</reference>
<evidence type="ECO:0000256" key="4">
    <source>
        <dbReference type="ARBA" id="ARBA00023069"/>
    </source>
</evidence>
<evidence type="ECO:0000256" key="2">
    <source>
        <dbReference type="ARBA" id="ARBA00022846"/>
    </source>
</evidence>
<dbReference type="Ensembl" id="ENSSPUT00000011182.1">
    <property type="protein sequence ID" value="ENSSPUP00000010484.1"/>
    <property type="gene ID" value="ENSSPUG00000008086.1"/>
</dbReference>
<dbReference type="GO" id="GO:0061966">
    <property type="term" value="P:establishment of left/right asymmetry"/>
    <property type="evidence" value="ECO:0007669"/>
    <property type="project" value="Ensembl"/>
</dbReference>